<evidence type="ECO:0000313" key="10">
    <source>
        <dbReference type="EMBL" id="KFA87202.1"/>
    </source>
</evidence>
<keyword evidence="7 8" id="KW-0472">Membrane</keyword>
<organism evidence="10 11">
    <name type="scientific">Archangium violaceum Cb vi76</name>
    <dbReference type="NCBI Taxonomy" id="1406225"/>
    <lineage>
        <taxon>Bacteria</taxon>
        <taxon>Pseudomonadati</taxon>
        <taxon>Myxococcota</taxon>
        <taxon>Myxococcia</taxon>
        <taxon>Myxococcales</taxon>
        <taxon>Cystobacterineae</taxon>
        <taxon>Archangiaceae</taxon>
        <taxon>Archangium</taxon>
    </lineage>
</organism>
<reference evidence="10 11" key="1">
    <citation type="submission" date="2014-07" db="EMBL/GenBank/DDBJ databases">
        <title>Draft Genome Sequence of Gephyronic Acid Producer, Cystobacter violaceus Strain Cb vi76.</title>
        <authorList>
            <person name="Stevens D.C."/>
            <person name="Young J."/>
            <person name="Carmichael R."/>
            <person name="Tan J."/>
            <person name="Taylor R.E."/>
        </authorList>
    </citation>
    <scope>NUCLEOTIDE SEQUENCE [LARGE SCALE GENOMIC DNA]</scope>
    <source>
        <strain evidence="10 11">Cb vi76</strain>
    </source>
</reference>
<evidence type="ECO:0000256" key="2">
    <source>
        <dbReference type="ARBA" id="ARBA00007935"/>
    </source>
</evidence>
<feature type="transmembrane region" description="Helical" evidence="8">
    <location>
        <begin position="302"/>
        <end position="320"/>
    </location>
</feature>
<dbReference type="PANTHER" id="PTHR30472:SF25">
    <property type="entry name" value="ABC TRANSPORTER PERMEASE PROTEIN MJ0876-RELATED"/>
    <property type="match status" value="1"/>
</dbReference>
<evidence type="ECO:0000256" key="3">
    <source>
        <dbReference type="ARBA" id="ARBA00022448"/>
    </source>
</evidence>
<dbReference type="AlphaFoldDB" id="A0A084SFG7"/>
<dbReference type="PROSITE" id="PS51539">
    <property type="entry name" value="AV_PCP_ALPHA"/>
    <property type="match status" value="1"/>
</dbReference>
<dbReference type="EMBL" id="JPMI01000391">
    <property type="protein sequence ID" value="KFA87202.1"/>
    <property type="molecule type" value="Genomic_DNA"/>
</dbReference>
<evidence type="ECO:0000256" key="7">
    <source>
        <dbReference type="ARBA" id="ARBA00023136"/>
    </source>
</evidence>
<keyword evidence="6 8" id="KW-1133">Transmembrane helix</keyword>
<feature type="transmembrane region" description="Helical" evidence="8">
    <location>
        <begin position="62"/>
        <end position="84"/>
    </location>
</feature>
<dbReference type="Proteomes" id="UP000028547">
    <property type="component" value="Unassembled WGS sequence"/>
</dbReference>
<proteinExistence type="inferred from homology"/>
<feature type="transmembrane region" description="Helical" evidence="8">
    <location>
        <begin position="212"/>
        <end position="235"/>
    </location>
</feature>
<dbReference type="Pfam" id="PF01032">
    <property type="entry name" value="FecCD"/>
    <property type="match status" value="1"/>
</dbReference>
<evidence type="ECO:0000256" key="4">
    <source>
        <dbReference type="ARBA" id="ARBA00022475"/>
    </source>
</evidence>
<evidence type="ECO:0000256" key="5">
    <source>
        <dbReference type="ARBA" id="ARBA00022692"/>
    </source>
</evidence>
<dbReference type="PANTHER" id="PTHR30472">
    <property type="entry name" value="FERRIC ENTEROBACTIN TRANSPORT SYSTEM PERMEASE PROTEIN"/>
    <property type="match status" value="1"/>
</dbReference>
<evidence type="ECO:0000256" key="1">
    <source>
        <dbReference type="ARBA" id="ARBA00004651"/>
    </source>
</evidence>
<dbReference type="InterPro" id="IPR037294">
    <property type="entry name" value="ABC_BtuC-like"/>
</dbReference>
<feature type="transmembrane region" description="Helical" evidence="8">
    <location>
        <begin position="96"/>
        <end position="117"/>
    </location>
</feature>
<dbReference type="SUPFAM" id="SSF81345">
    <property type="entry name" value="ABC transporter involved in vitamin B12 uptake, BtuC"/>
    <property type="match status" value="1"/>
</dbReference>
<dbReference type="CDD" id="cd06550">
    <property type="entry name" value="TM_ABC_iron-siderophores_like"/>
    <property type="match status" value="1"/>
</dbReference>
<comment type="caution">
    <text evidence="10">The sequence shown here is derived from an EMBL/GenBank/DDBJ whole genome shotgun (WGS) entry which is preliminary data.</text>
</comment>
<keyword evidence="4" id="KW-1003">Cell membrane</keyword>
<comment type="subcellular location">
    <subcellularLocation>
        <location evidence="1">Cell membrane</location>
        <topology evidence="1">Multi-pass membrane protein</topology>
    </subcellularLocation>
</comment>
<feature type="transmembrane region" description="Helical" evidence="8">
    <location>
        <begin position="327"/>
        <end position="346"/>
    </location>
</feature>
<evidence type="ECO:0000313" key="11">
    <source>
        <dbReference type="Proteomes" id="UP000028547"/>
    </source>
</evidence>
<dbReference type="InterPro" id="IPR008741">
    <property type="entry name" value="AV_PCPalpha"/>
</dbReference>
<feature type="transmembrane region" description="Helical" evidence="8">
    <location>
        <begin position="166"/>
        <end position="184"/>
    </location>
</feature>
<evidence type="ECO:0000256" key="6">
    <source>
        <dbReference type="ARBA" id="ARBA00022989"/>
    </source>
</evidence>
<keyword evidence="3" id="KW-0813">Transport</keyword>
<dbReference type="GO" id="GO:0004197">
    <property type="term" value="F:cysteine-type endopeptidase activity"/>
    <property type="evidence" value="ECO:0007669"/>
    <property type="project" value="InterPro"/>
</dbReference>
<name>A0A084SFG7_9BACT</name>
<dbReference type="Gene3D" id="1.10.3470.10">
    <property type="entry name" value="ABC transporter involved in vitamin B12 uptake, BtuC"/>
    <property type="match status" value="1"/>
</dbReference>
<keyword evidence="5 8" id="KW-0812">Transmembrane</keyword>
<gene>
    <name evidence="10" type="ORF">Q664_49685</name>
</gene>
<sequence length="354" mass="36041">MGQRHIMRRGFTPARALGLCGAFLVLLLATFVPAVSFGEWPVSLVKVFAHPGSTDSHVFWSVRLPHVLLAAIVGAGLAASGSTLQGVLRNPLADPFILGVSGGAALGATLALALGLANVEDVAPGLGGGLARLSAPALFAFLGAVSAMLFVLAISRGHGGRAPHAVLLTGVIFNTFAAAAITLIKTLAGRDRLEAILSWLAGDLGSEEPGTLVLSALLQAVAIGVMIALSGRLNLLTLGDEDAASLGVPVVRTRRWLLLAASASVAGVVTLSGLVGFVGLLVPHLLRLTLGPDQRLLVPLSALGGAAFLTLADLLARLLYPVFNQSIPVGAVTALLGGPLFLALLYRSGRLTAG</sequence>
<feature type="domain" description="Peptidase C31" evidence="9">
    <location>
        <begin position="333"/>
        <end position="354"/>
    </location>
</feature>
<accession>A0A084SFG7</accession>
<feature type="transmembrane region" description="Helical" evidence="8">
    <location>
        <begin position="137"/>
        <end position="154"/>
    </location>
</feature>
<dbReference type="GO" id="GO:0022857">
    <property type="term" value="F:transmembrane transporter activity"/>
    <property type="evidence" value="ECO:0007669"/>
    <property type="project" value="InterPro"/>
</dbReference>
<evidence type="ECO:0000259" key="9">
    <source>
        <dbReference type="PROSITE" id="PS51539"/>
    </source>
</evidence>
<dbReference type="GO" id="GO:0005886">
    <property type="term" value="C:plasma membrane"/>
    <property type="evidence" value="ECO:0007669"/>
    <property type="project" value="UniProtKB-SubCell"/>
</dbReference>
<protein>
    <submittedName>
        <fullName evidence="10">Iron ABC transporter</fullName>
    </submittedName>
</protein>
<feature type="transmembrane region" description="Helical" evidence="8">
    <location>
        <begin position="256"/>
        <end position="282"/>
    </location>
</feature>
<comment type="similarity">
    <text evidence="2">Belongs to the binding-protein-dependent transport system permease family. FecCD subfamily.</text>
</comment>
<dbReference type="InterPro" id="IPR000522">
    <property type="entry name" value="ABC_transptr_permease_BtuC"/>
</dbReference>
<evidence type="ECO:0000256" key="8">
    <source>
        <dbReference type="SAM" id="Phobius"/>
    </source>
</evidence>